<dbReference type="RefSeq" id="WP_109862334.1">
    <property type="nucleotide sequence ID" value="NZ_JBHRTS010000001.1"/>
</dbReference>
<comment type="subcellular location">
    <subcellularLocation>
        <location evidence="11">Cytoplasm</location>
    </subcellularLocation>
</comment>
<dbReference type="Gene3D" id="1.20.1270.170">
    <property type="match status" value="1"/>
</dbReference>
<dbReference type="InterPro" id="IPR002575">
    <property type="entry name" value="Aminoglycoside_PTrfase"/>
</dbReference>
<dbReference type="EC" id="2.7.11.1" evidence="11"/>
<keyword evidence="5 11" id="KW-0479">Metal-binding</keyword>
<dbReference type="NCBIfam" id="NF008738">
    <property type="entry name" value="PRK11768.1"/>
    <property type="match status" value="1"/>
</dbReference>
<comment type="cofactor">
    <cofactor evidence="11">
        <name>Mg(2+)</name>
        <dbReference type="ChEBI" id="CHEBI:18420"/>
    </cofactor>
</comment>
<dbReference type="EMBL" id="JBHRTS010000001">
    <property type="protein sequence ID" value="MFC3193073.1"/>
    <property type="molecule type" value="Genomic_DNA"/>
</dbReference>
<gene>
    <name evidence="11" type="primary">srkA</name>
    <name evidence="13" type="ORF">ACFODZ_02350</name>
</gene>
<dbReference type="Proteomes" id="UP001595533">
    <property type="component" value="Unassembled WGS sequence"/>
</dbReference>
<dbReference type="InterPro" id="IPR011009">
    <property type="entry name" value="Kinase-like_dom_sf"/>
</dbReference>
<dbReference type="SUPFAM" id="SSF56112">
    <property type="entry name" value="Protein kinase-like (PK-like)"/>
    <property type="match status" value="1"/>
</dbReference>
<evidence type="ECO:0000256" key="2">
    <source>
        <dbReference type="ARBA" id="ARBA00022527"/>
    </source>
</evidence>
<evidence type="ECO:0000256" key="6">
    <source>
        <dbReference type="ARBA" id="ARBA00022741"/>
    </source>
</evidence>
<comment type="subunit">
    <text evidence="11">Monomer.</text>
</comment>
<evidence type="ECO:0000256" key="3">
    <source>
        <dbReference type="ARBA" id="ARBA00022553"/>
    </source>
</evidence>
<keyword evidence="8 11" id="KW-0067">ATP-binding</keyword>
<feature type="binding site" evidence="11">
    <location>
        <position position="219"/>
    </location>
    <ligand>
        <name>Mg(2+)</name>
        <dbReference type="ChEBI" id="CHEBI:18420"/>
    </ligand>
</feature>
<feature type="active site" description="Proton acceptor" evidence="11">
    <location>
        <position position="202"/>
    </location>
</feature>
<dbReference type="Gene3D" id="3.30.200.70">
    <property type="match status" value="1"/>
</dbReference>
<dbReference type="PANTHER" id="PTHR39573:SF1">
    <property type="entry name" value="STRESS RESPONSE KINASE A"/>
    <property type="match status" value="1"/>
</dbReference>
<feature type="binding site" evidence="11">
    <location>
        <position position="207"/>
    </location>
    <ligand>
        <name>Mg(2+)</name>
        <dbReference type="ChEBI" id="CHEBI:18420"/>
    </ligand>
</feature>
<sequence>MNTISTHPYDALTPEQVLSAVEQCGHFTTGSLYALNSFENRVYQVGITDQADPLIVKFYRPGRWQAAQIREEHAFSQQAAEVDIPVVLPLADVTGQTLHQYDEFLFALFPRKGGHAPELDHQDNLAIMGRTLARLHLVGAQQPFQHRPTLDATSFGHASIEFVSEQFIPLEFRRPYLTICQSIMEHIDERLQNTQPIRVHGDLHVGNILWRDEVPHLVDFDDSRMAPAIQDIWMLLSGHQDDQQRQLDKIITAYQEFRDFPFKELKLMESLRTLRMIHHTAWLARRWDDPAFPPAFPWFDTHQFWEQHIADLQTQLQQLDRVSPGLS</sequence>
<evidence type="ECO:0000256" key="9">
    <source>
        <dbReference type="ARBA" id="ARBA00022842"/>
    </source>
</evidence>
<feature type="domain" description="Aminoglycoside phosphotransferase" evidence="12">
    <location>
        <begin position="38"/>
        <end position="258"/>
    </location>
</feature>
<organism evidence="13 14">
    <name type="scientific">Marinicella sediminis</name>
    <dbReference type="NCBI Taxonomy" id="1792834"/>
    <lineage>
        <taxon>Bacteria</taxon>
        <taxon>Pseudomonadati</taxon>
        <taxon>Pseudomonadota</taxon>
        <taxon>Gammaproteobacteria</taxon>
        <taxon>Lysobacterales</taxon>
        <taxon>Marinicellaceae</taxon>
        <taxon>Marinicella</taxon>
    </lineage>
</organism>
<protein>
    <recommendedName>
        <fullName evidence="11">Stress response kinase A</fullName>
        <ecNumber evidence="11">2.7.11.1</ecNumber>
    </recommendedName>
    <alternativeName>
        <fullName evidence="11">Serine/threonine-protein kinase SrkA</fullName>
    </alternativeName>
</protein>
<keyword evidence="7 11" id="KW-0418">Kinase</keyword>
<evidence type="ECO:0000256" key="5">
    <source>
        <dbReference type="ARBA" id="ARBA00022723"/>
    </source>
</evidence>
<proteinExistence type="inferred from homology"/>
<comment type="catalytic activity">
    <reaction evidence="11">
        <text>L-seryl-[protein] + ATP = O-phospho-L-seryl-[protein] + ADP + H(+)</text>
        <dbReference type="Rhea" id="RHEA:17989"/>
        <dbReference type="Rhea" id="RHEA-COMP:9863"/>
        <dbReference type="Rhea" id="RHEA-COMP:11604"/>
        <dbReference type="ChEBI" id="CHEBI:15378"/>
        <dbReference type="ChEBI" id="CHEBI:29999"/>
        <dbReference type="ChEBI" id="CHEBI:30616"/>
        <dbReference type="ChEBI" id="CHEBI:83421"/>
        <dbReference type="ChEBI" id="CHEBI:456216"/>
        <dbReference type="EC" id="2.7.11.1"/>
    </reaction>
</comment>
<evidence type="ECO:0000259" key="12">
    <source>
        <dbReference type="Pfam" id="PF01636"/>
    </source>
</evidence>
<dbReference type="InterPro" id="IPR032882">
    <property type="entry name" value="SrkA/RdoA"/>
</dbReference>
<keyword evidence="1 11" id="KW-0963">Cytoplasm</keyword>
<keyword evidence="14" id="KW-1185">Reference proteome</keyword>
<keyword evidence="6 11" id="KW-0547">Nucleotide-binding</keyword>
<dbReference type="Gene3D" id="1.10.510.10">
    <property type="entry name" value="Transferase(Phosphotransferase) domain 1"/>
    <property type="match status" value="1"/>
</dbReference>
<evidence type="ECO:0000256" key="4">
    <source>
        <dbReference type="ARBA" id="ARBA00022679"/>
    </source>
</evidence>
<evidence type="ECO:0000256" key="8">
    <source>
        <dbReference type="ARBA" id="ARBA00022840"/>
    </source>
</evidence>
<keyword evidence="3 11" id="KW-0597">Phosphoprotein</keyword>
<reference evidence="14" key="1">
    <citation type="journal article" date="2019" name="Int. J. Syst. Evol. Microbiol.">
        <title>The Global Catalogue of Microorganisms (GCM) 10K type strain sequencing project: providing services to taxonomists for standard genome sequencing and annotation.</title>
        <authorList>
            <consortium name="The Broad Institute Genomics Platform"/>
            <consortium name="The Broad Institute Genome Sequencing Center for Infectious Disease"/>
            <person name="Wu L."/>
            <person name="Ma J."/>
        </authorList>
    </citation>
    <scope>NUCLEOTIDE SEQUENCE [LARGE SCALE GENOMIC DNA]</scope>
    <source>
        <strain evidence="14">KCTC 42953</strain>
    </source>
</reference>
<accession>A0ABV7JA10</accession>
<dbReference type="Pfam" id="PF01636">
    <property type="entry name" value="APH"/>
    <property type="match status" value="1"/>
</dbReference>
<comment type="caution">
    <text evidence="13">The sequence shown here is derived from an EMBL/GenBank/DDBJ whole genome shotgun (WGS) entry which is preliminary data.</text>
</comment>
<evidence type="ECO:0000256" key="7">
    <source>
        <dbReference type="ARBA" id="ARBA00022777"/>
    </source>
</evidence>
<keyword evidence="4 11" id="KW-0808">Transferase</keyword>
<evidence type="ECO:0000256" key="10">
    <source>
        <dbReference type="ARBA" id="ARBA00023016"/>
    </source>
</evidence>
<feature type="active site" evidence="11">
    <location>
        <position position="219"/>
    </location>
</feature>
<keyword evidence="9 11" id="KW-0460">Magnesium</keyword>
<keyword evidence="10 11" id="KW-0346">Stress response</keyword>
<dbReference type="PANTHER" id="PTHR39573">
    <property type="entry name" value="STRESS RESPONSE KINASE A"/>
    <property type="match status" value="1"/>
</dbReference>
<dbReference type="GO" id="GO:0004674">
    <property type="term" value="F:protein serine/threonine kinase activity"/>
    <property type="evidence" value="ECO:0007669"/>
    <property type="project" value="UniProtKB-KW"/>
</dbReference>
<comment type="function">
    <text evidence="11">A protein kinase that phosphorylates Ser and Thr residues. Probably acts to suppress the effects of stress linked to accumulation of reactive oxygen species. Probably involved in the extracytoplasmic stress response.</text>
</comment>
<comment type="similarity">
    <text evidence="11">Belongs to the SrkA/RdoA protein kinase family.</text>
</comment>
<dbReference type="HAMAP" id="MF_01497">
    <property type="entry name" value="SrkA_kinase"/>
    <property type="match status" value="1"/>
</dbReference>
<keyword evidence="2 11" id="KW-0723">Serine/threonine-protein kinase</keyword>
<evidence type="ECO:0000256" key="1">
    <source>
        <dbReference type="ARBA" id="ARBA00022490"/>
    </source>
</evidence>
<name>A0ABV7JA10_9GAMM</name>
<evidence type="ECO:0000256" key="11">
    <source>
        <dbReference type="HAMAP-Rule" id="MF_01497"/>
    </source>
</evidence>
<comment type="catalytic activity">
    <reaction evidence="11">
        <text>L-threonyl-[protein] + ATP = O-phospho-L-threonyl-[protein] + ADP + H(+)</text>
        <dbReference type="Rhea" id="RHEA:46608"/>
        <dbReference type="Rhea" id="RHEA-COMP:11060"/>
        <dbReference type="Rhea" id="RHEA-COMP:11605"/>
        <dbReference type="ChEBI" id="CHEBI:15378"/>
        <dbReference type="ChEBI" id="CHEBI:30013"/>
        <dbReference type="ChEBI" id="CHEBI:30616"/>
        <dbReference type="ChEBI" id="CHEBI:61977"/>
        <dbReference type="ChEBI" id="CHEBI:456216"/>
        <dbReference type="EC" id="2.7.11.1"/>
    </reaction>
</comment>
<evidence type="ECO:0000313" key="13">
    <source>
        <dbReference type="EMBL" id="MFC3193073.1"/>
    </source>
</evidence>
<feature type="site" description="ATP" evidence="11">
    <location>
        <position position="37"/>
    </location>
</feature>
<evidence type="ECO:0000313" key="14">
    <source>
        <dbReference type="Proteomes" id="UP001595533"/>
    </source>
</evidence>